<evidence type="ECO:0000313" key="1">
    <source>
        <dbReference type="EMBL" id="EMR01068.1"/>
    </source>
</evidence>
<sequence>MQTKQFIPFLDIHQYQGVLVVDSFHPRGLVLSHWRGAPKLPQLHDDTSAGIVLNALKADLPELHTHAYVTNNHFDIDGFLGVWSLLYPQKALQHEQLIRKMALMGDFREMDLQTEEDHLALKLVCWINRAESGRFYAPFASYAPRQSEVKLCVPKYTFFLEAFGAVLEDPERYRAEWQQEYEQVVADWAVMRGPKSGLTLERSIRLLVVETPEPLHYYALFGQSAPADMVLSLYSGNRYELEYKYTSWVDTAHRPGFPRLDLQPLAGQLNALEEGPHRWAADKITDTGPILRLQGTPLSKEERFDHPYKRPIYASSIPSRSFKAVVQQYFEQGYRNQPQKPHWSWAQLRALNEALFSKKEIPL</sequence>
<dbReference type="Pfam" id="PF20392">
    <property type="entry name" value="DUF6687"/>
    <property type="match status" value="1"/>
</dbReference>
<name>M7MXA7_9BACT</name>
<dbReference type="RefSeq" id="WP_009197195.1">
    <property type="nucleotide sequence ID" value="NZ_AODQ01000150.1"/>
</dbReference>
<dbReference type="InterPro" id="IPR046509">
    <property type="entry name" value="DUF6687"/>
</dbReference>
<keyword evidence="2" id="KW-1185">Reference proteome</keyword>
<organism evidence="1 2">
    <name type="scientific">Cesiribacter andamanensis AMV16</name>
    <dbReference type="NCBI Taxonomy" id="1279009"/>
    <lineage>
        <taxon>Bacteria</taxon>
        <taxon>Pseudomonadati</taxon>
        <taxon>Bacteroidota</taxon>
        <taxon>Cytophagia</taxon>
        <taxon>Cytophagales</taxon>
        <taxon>Cesiribacteraceae</taxon>
        <taxon>Cesiribacter</taxon>
    </lineage>
</organism>
<dbReference type="Proteomes" id="UP000011910">
    <property type="component" value="Unassembled WGS sequence"/>
</dbReference>
<comment type="caution">
    <text evidence="1">The sequence shown here is derived from an EMBL/GenBank/DDBJ whole genome shotgun (WGS) entry which is preliminary data.</text>
</comment>
<dbReference type="AlphaFoldDB" id="M7MXA7"/>
<accession>M7MXA7</accession>
<gene>
    <name evidence="1" type="ORF">ADICEAN_03816</name>
</gene>
<dbReference type="eggNOG" id="ENOG502ZAMI">
    <property type="taxonomic scope" value="Bacteria"/>
</dbReference>
<dbReference type="OrthoDB" id="2379877at2"/>
<dbReference type="STRING" id="1279009.ADICEAN_03816"/>
<protein>
    <submittedName>
        <fullName evidence="1">Uncharacterized protein</fullName>
    </submittedName>
</protein>
<evidence type="ECO:0000313" key="2">
    <source>
        <dbReference type="Proteomes" id="UP000011910"/>
    </source>
</evidence>
<dbReference type="EMBL" id="AODQ01000150">
    <property type="protein sequence ID" value="EMR01068.1"/>
    <property type="molecule type" value="Genomic_DNA"/>
</dbReference>
<proteinExistence type="predicted"/>
<reference evidence="1 2" key="1">
    <citation type="journal article" date="2013" name="Genome Announc.">
        <title>Draft Genome Sequence of Cesiribacter andamanensis Strain AMV16T, Isolated from a Soil Sample from a Mud Volcano in the Andaman Islands, India.</title>
        <authorList>
            <person name="Shivaji S."/>
            <person name="Ara S."/>
            <person name="Begum Z."/>
            <person name="Srinivas T.N."/>
            <person name="Singh A."/>
            <person name="Kumar Pinnaka A."/>
        </authorList>
    </citation>
    <scope>NUCLEOTIDE SEQUENCE [LARGE SCALE GENOMIC DNA]</scope>
    <source>
        <strain evidence="1 2">AMV16</strain>
    </source>
</reference>